<dbReference type="Proteomes" id="UP000199437">
    <property type="component" value="Unassembled WGS sequence"/>
</dbReference>
<organism evidence="1 2">
    <name type="scientific">Roseivirga pacifica</name>
    <dbReference type="NCBI Taxonomy" id="1267423"/>
    <lineage>
        <taxon>Bacteria</taxon>
        <taxon>Pseudomonadati</taxon>
        <taxon>Bacteroidota</taxon>
        <taxon>Cytophagia</taxon>
        <taxon>Cytophagales</taxon>
        <taxon>Roseivirgaceae</taxon>
        <taxon>Roseivirga</taxon>
    </lineage>
</organism>
<evidence type="ECO:0000313" key="1">
    <source>
        <dbReference type="EMBL" id="SEW36404.1"/>
    </source>
</evidence>
<dbReference type="STRING" id="1267423.SAMN05216290_3175"/>
<dbReference type="RefSeq" id="WP_090260153.1">
    <property type="nucleotide sequence ID" value="NZ_FOIR01000003.1"/>
</dbReference>
<keyword evidence="2" id="KW-1185">Reference proteome</keyword>
<reference evidence="2" key="1">
    <citation type="submission" date="2016-10" db="EMBL/GenBank/DDBJ databases">
        <authorList>
            <person name="Varghese N."/>
            <person name="Submissions S."/>
        </authorList>
    </citation>
    <scope>NUCLEOTIDE SEQUENCE [LARGE SCALE GENOMIC DNA]</scope>
    <source>
        <strain evidence="2">CGMCC 1.12402</strain>
    </source>
</reference>
<evidence type="ECO:0000313" key="2">
    <source>
        <dbReference type="Proteomes" id="UP000199437"/>
    </source>
</evidence>
<dbReference type="AlphaFoldDB" id="A0A1I0R6W7"/>
<proteinExistence type="predicted"/>
<sequence>MDLYNIVAPTAPKVPIVISSPHSGTFFPPEVADQLKPEHVAAPDDTDWFIHKLYDFAPALGITMITANYNRWVIDLNRDPNSAPLYSDGRVITGLVPTTNFNGENLYQQNIPSQEEINRRLTAYYQPYHQKVDELLTATKAEFGKALLFDAHSIRKVVPGIRQEAFPDLILGDNDGKSASEAIINAAFEALKTDRYDLQHNHPFKGGYITRSFGQPAENVHALQLEMAKTNYMDDSETTYDEARANVMRTTLINVFEVLIKAL</sequence>
<dbReference type="EMBL" id="FOIR01000003">
    <property type="protein sequence ID" value="SEW36404.1"/>
    <property type="molecule type" value="Genomic_DNA"/>
</dbReference>
<protein>
    <submittedName>
        <fullName evidence="1">N-formylglutamate amidohydrolase</fullName>
    </submittedName>
</protein>
<gene>
    <name evidence="1" type="ORF">SAMN05216290_3175</name>
</gene>
<dbReference type="Pfam" id="PF05013">
    <property type="entry name" value="FGase"/>
    <property type="match status" value="1"/>
</dbReference>
<dbReference type="Gene3D" id="3.40.630.40">
    <property type="entry name" value="Zn-dependent exopeptidases"/>
    <property type="match status" value="1"/>
</dbReference>
<accession>A0A1I0R6W7</accession>
<dbReference type="GeneID" id="99987853"/>
<dbReference type="SUPFAM" id="SSF53187">
    <property type="entry name" value="Zn-dependent exopeptidases"/>
    <property type="match status" value="1"/>
</dbReference>
<dbReference type="OrthoDB" id="8716700at2"/>
<keyword evidence="1" id="KW-0378">Hydrolase</keyword>
<dbReference type="GO" id="GO:0016787">
    <property type="term" value="F:hydrolase activity"/>
    <property type="evidence" value="ECO:0007669"/>
    <property type="project" value="UniProtKB-KW"/>
</dbReference>
<dbReference type="InterPro" id="IPR007709">
    <property type="entry name" value="N-FG_amidohydro"/>
</dbReference>
<name>A0A1I0R6W7_9BACT</name>